<organism evidence="2 3">
    <name type="scientific">Lymnaea stagnalis</name>
    <name type="common">Great pond snail</name>
    <name type="synonym">Helix stagnalis</name>
    <dbReference type="NCBI Taxonomy" id="6523"/>
    <lineage>
        <taxon>Eukaryota</taxon>
        <taxon>Metazoa</taxon>
        <taxon>Spiralia</taxon>
        <taxon>Lophotrochozoa</taxon>
        <taxon>Mollusca</taxon>
        <taxon>Gastropoda</taxon>
        <taxon>Heterobranchia</taxon>
        <taxon>Euthyneura</taxon>
        <taxon>Panpulmonata</taxon>
        <taxon>Hygrophila</taxon>
        <taxon>Lymnaeoidea</taxon>
        <taxon>Lymnaeidae</taxon>
        <taxon>Lymnaea</taxon>
    </lineage>
</organism>
<keyword evidence="3" id="KW-1185">Reference proteome</keyword>
<evidence type="ECO:0000256" key="1">
    <source>
        <dbReference type="SAM" id="MobiDB-lite"/>
    </source>
</evidence>
<proteinExistence type="predicted"/>
<reference evidence="2 3" key="1">
    <citation type="submission" date="2024-04" db="EMBL/GenBank/DDBJ databases">
        <authorList>
            <consortium name="Genoscope - CEA"/>
            <person name="William W."/>
        </authorList>
    </citation>
    <scope>NUCLEOTIDE SEQUENCE [LARGE SCALE GENOMIC DNA]</scope>
</reference>
<protein>
    <submittedName>
        <fullName evidence="2">Uncharacterized protein</fullName>
    </submittedName>
</protein>
<gene>
    <name evidence="2" type="ORF">GSLYS_00022338001</name>
</gene>
<accession>A0AAV2ISA8</accession>
<comment type="caution">
    <text evidence="2">The sequence shown here is derived from an EMBL/GenBank/DDBJ whole genome shotgun (WGS) entry which is preliminary data.</text>
</comment>
<evidence type="ECO:0000313" key="2">
    <source>
        <dbReference type="EMBL" id="CAL1549021.1"/>
    </source>
</evidence>
<evidence type="ECO:0000313" key="3">
    <source>
        <dbReference type="Proteomes" id="UP001497497"/>
    </source>
</evidence>
<feature type="region of interest" description="Disordered" evidence="1">
    <location>
        <begin position="30"/>
        <end position="60"/>
    </location>
</feature>
<dbReference type="Proteomes" id="UP001497497">
    <property type="component" value="Unassembled WGS sequence"/>
</dbReference>
<name>A0AAV2ISA8_LYMST</name>
<sequence length="115" mass="12301">MIRSRSSSHAELVPGTDEFRISGSSRVTVVSETSNSTHVTSTATSDVARELTGPGLTDDRSTAVLTNEQSLTPVPVPVTQVRRISMPATYTVSETKKLPETSLTAPEKIVVEKTT</sequence>
<dbReference type="EMBL" id="CAXITT010003139">
    <property type="protein sequence ID" value="CAL1549021.1"/>
    <property type="molecule type" value="Genomic_DNA"/>
</dbReference>
<feature type="compositionally biased region" description="Polar residues" evidence="1">
    <location>
        <begin position="30"/>
        <end position="45"/>
    </location>
</feature>
<feature type="non-terminal residue" evidence="2">
    <location>
        <position position="115"/>
    </location>
</feature>
<dbReference type="AlphaFoldDB" id="A0AAV2ISA8"/>